<comment type="cofactor">
    <cofactor evidence="1 13">
        <name>heme</name>
        <dbReference type="ChEBI" id="CHEBI:30413"/>
    </cofactor>
</comment>
<keyword evidence="14" id="KW-0812">Transmembrane</keyword>
<dbReference type="InterPro" id="IPR036396">
    <property type="entry name" value="Cyt_P450_sf"/>
</dbReference>
<dbReference type="SUPFAM" id="SSF48264">
    <property type="entry name" value="Cytochrome P450"/>
    <property type="match status" value="1"/>
</dbReference>
<organism evidence="15">
    <name type="scientific">Tetranychus cinnabarinus</name>
    <name type="common">Carmine spider mite</name>
    <name type="synonym">Acarus cinnabarinus</name>
    <dbReference type="NCBI Taxonomy" id="93129"/>
    <lineage>
        <taxon>Eukaryota</taxon>
        <taxon>Metazoa</taxon>
        <taxon>Ecdysozoa</taxon>
        <taxon>Arthropoda</taxon>
        <taxon>Chelicerata</taxon>
        <taxon>Arachnida</taxon>
        <taxon>Acari</taxon>
        <taxon>Acariformes</taxon>
        <taxon>Trombidiformes</taxon>
        <taxon>Prostigmata</taxon>
        <taxon>Eleutherengona</taxon>
        <taxon>Raphignathae</taxon>
        <taxon>Tetranychoidea</taxon>
        <taxon>Tetranychidae</taxon>
        <taxon>Tetranychus</taxon>
    </lineage>
</organism>
<feature type="transmembrane region" description="Helical" evidence="14">
    <location>
        <begin position="16"/>
        <end position="32"/>
    </location>
</feature>
<dbReference type="InterPro" id="IPR001128">
    <property type="entry name" value="Cyt_P450"/>
</dbReference>
<evidence type="ECO:0000256" key="1">
    <source>
        <dbReference type="ARBA" id="ARBA00001971"/>
    </source>
</evidence>
<evidence type="ECO:0000256" key="7">
    <source>
        <dbReference type="ARBA" id="ARBA00022824"/>
    </source>
</evidence>
<evidence type="ECO:0000256" key="2">
    <source>
        <dbReference type="ARBA" id="ARBA00004174"/>
    </source>
</evidence>
<reference evidence="15" key="1">
    <citation type="submission" date="2015-09" db="EMBL/GenBank/DDBJ databases">
        <title>P450 gene of Tetranychus cinnabarinus.</title>
        <authorList>
            <person name="Shi L."/>
        </authorList>
    </citation>
    <scope>NUCLEOTIDE SEQUENCE</scope>
</reference>
<dbReference type="GO" id="GO:0016705">
    <property type="term" value="F:oxidoreductase activity, acting on paired donors, with incorporation or reduction of molecular oxygen"/>
    <property type="evidence" value="ECO:0007669"/>
    <property type="project" value="InterPro"/>
</dbReference>
<dbReference type="EMBL" id="KT851973">
    <property type="protein sequence ID" value="AMN92160.1"/>
    <property type="molecule type" value="mRNA"/>
</dbReference>
<dbReference type="CDD" id="cd11055">
    <property type="entry name" value="CYP3A-like"/>
    <property type="match status" value="1"/>
</dbReference>
<evidence type="ECO:0000256" key="6">
    <source>
        <dbReference type="ARBA" id="ARBA00022723"/>
    </source>
</evidence>
<dbReference type="GO" id="GO:0005789">
    <property type="term" value="C:endoplasmic reticulum membrane"/>
    <property type="evidence" value="ECO:0007669"/>
    <property type="project" value="UniProtKB-SubCell"/>
</dbReference>
<dbReference type="PRINTS" id="PR00385">
    <property type="entry name" value="P450"/>
</dbReference>
<evidence type="ECO:0000256" key="5">
    <source>
        <dbReference type="ARBA" id="ARBA00022617"/>
    </source>
</evidence>
<evidence type="ECO:0000313" key="15">
    <source>
        <dbReference type="EMBL" id="AMN92160.1"/>
    </source>
</evidence>
<accession>A0A140H4V9</accession>
<keyword evidence="5 13" id="KW-0349">Heme</keyword>
<comment type="subcellular location">
    <subcellularLocation>
        <location evidence="3">Endoplasmic reticulum membrane</location>
        <topology evidence="3">Peripheral membrane protein</topology>
    </subcellularLocation>
    <subcellularLocation>
        <location evidence="2">Microsome membrane</location>
        <topology evidence="2">Peripheral membrane protein</topology>
    </subcellularLocation>
</comment>
<keyword evidence="6 13" id="KW-0479">Metal-binding</keyword>
<evidence type="ECO:0000256" key="14">
    <source>
        <dbReference type="SAM" id="Phobius"/>
    </source>
</evidence>
<evidence type="ECO:0000256" key="3">
    <source>
        <dbReference type="ARBA" id="ARBA00004406"/>
    </source>
</evidence>
<comment type="similarity">
    <text evidence="4">Belongs to the cytochrome P450 family.</text>
</comment>
<dbReference type="Gene3D" id="1.10.630.10">
    <property type="entry name" value="Cytochrome P450"/>
    <property type="match status" value="1"/>
</dbReference>
<protein>
    <submittedName>
        <fullName evidence="15">CYP384A1</fullName>
    </submittedName>
</protein>
<evidence type="ECO:0000256" key="9">
    <source>
        <dbReference type="ARBA" id="ARBA00023002"/>
    </source>
</evidence>
<dbReference type="InterPro" id="IPR002401">
    <property type="entry name" value="Cyt_P450_E_grp-I"/>
</dbReference>
<dbReference type="GO" id="GO:0005506">
    <property type="term" value="F:iron ion binding"/>
    <property type="evidence" value="ECO:0007669"/>
    <property type="project" value="InterPro"/>
</dbReference>
<evidence type="ECO:0000256" key="10">
    <source>
        <dbReference type="ARBA" id="ARBA00023004"/>
    </source>
</evidence>
<sequence>MTLLTSLTSPFASNDVNFWLFIAITAISWLIYKLTHWQRQGIPNDVASLWNRWTKPFHESDTQAYEKYGRVVGMYEFLQPDLMCGDAELVKEILVKRFNLFPNHRFYGGINQIGGKSIFVLKLEQWKRVRSIVSPTFTASKLKGMQSQISEAVDTLVDNIGEAALKNQSIDVKTFLLSFTLDTFSSCAFGVKVDSLRDPYNPLVANSKKLFNTNINWLSLIAFQCPSMAPIGSLFNLSIFDSSALNYFGQLILNLISKRHELQVERVDFVKLLQDAEIIDSDAAEHLAKRKLTLDEIVDQALIFLIAGHDTTATTLSMLLYTLTRHQEVQDKLIDELSTLTDEECSDWDKIKSLPYLDAVVPEILRFCPPVPRVERRTAEPCQLGGIQLKAGHLITIPVHAMHHDPEYFPEPEKFKPERFLPESKDENNLTAYLPFAYGPRSCIGTRFAFMEIKICLVKIFRNFRFVPSDQAKDELEYYRGQLVTTAKEIILRPIKL</sequence>
<dbReference type="AlphaFoldDB" id="A0A140H4V9"/>
<dbReference type="PANTHER" id="PTHR24302:SF15">
    <property type="entry name" value="FATTY-ACID PEROXYGENASE"/>
    <property type="match status" value="1"/>
</dbReference>
<dbReference type="Pfam" id="PF00067">
    <property type="entry name" value="p450"/>
    <property type="match status" value="1"/>
</dbReference>
<keyword evidence="12 14" id="KW-0472">Membrane</keyword>
<keyword evidence="7" id="KW-0256">Endoplasmic reticulum</keyword>
<evidence type="ECO:0000256" key="4">
    <source>
        <dbReference type="ARBA" id="ARBA00010617"/>
    </source>
</evidence>
<keyword evidence="10 13" id="KW-0408">Iron</keyword>
<evidence type="ECO:0000256" key="12">
    <source>
        <dbReference type="ARBA" id="ARBA00023136"/>
    </source>
</evidence>
<dbReference type="PRINTS" id="PR00463">
    <property type="entry name" value="EP450I"/>
</dbReference>
<keyword evidence="11" id="KW-0503">Monooxygenase</keyword>
<dbReference type="GO" id="GO:0020037">
    <property type="term" value="F:heme binding"/>
    <property type="evidence" value="ECO:0007669"/>
    <property type="project" value="InterPro"/>
</dbReference>
<evidence type="ECO:0000256" key="13">
    <source>
        <dbReference type="PIRSR" id="PIRSR602401-1"/>
    </source>
</evidence>
<dbReference type="InterPro" id="IPR050705">
    <property type="entry name" value="Cytochrome_P450_3A"/>
</dbReference>
<evidence type="ECO:0000256" key="11">
    <source>
        <dbReference type="ARBA" id="ARBA00023033"/>
    </source>
</evidence>
<dbReference type="FunFam" id="1.10.630.10:FF:000042">
    <property type="entry name" value="Cytochrome P450"/>
    <property type="match status" value="1"/>
</dbReference>
<name>A0A140H4V9_TETCI</name>
<proteinExistence type="evidence at transcript level"/>
<keyword evidence="14" id="KW-1133">Transmembrane helix</keyword>
<dbReference type="PANTHER" id="PTHR24302">
    <property type="entry name" value="CYTOCHROME P450 FAMILY 3"/>
    <property type="match status" value="1"/>
</dbReference>
<keyword evidence="9" id="KW-0560">Oxidoreductase</keyword>
<dbReference type="GO" id="GO:0008395">
    <property type="term" value="F:steroid hydroxylase activity"/>
    <property type="evidence" value="ECO:0007669"/>
    <property type="project" value="TreeGrafter"/>
</dbReference>
<evidence type="ECO:0000256" key="8">
    <source>
        <dbReference type="ARBA" id="ARBA00022848"/>
    </source>
</evidence>
<feature type="binding site" description="axial binding residue" evidence="13">
    <location>
        <position position="443"/>
    </location>
    <ligand>
        <name>heme</name>
        <dbReference type="ChEBI" id="CHEBI:30413"/>
    </ligand>
    <ligandPart>
        <name>Fe</name>
        <dbReference type="ChEBI" id="CHEBI:18248"/>
    </ligandPart>
</feature>
<keyword evidence="8" id="KW-0492">Microsome</keyword>